<keyword evidence="2 5" id="KW-0812">Transmembrane</keyword>
<dbReference type="OrthoDB" id="9793283at2"/>
<dbReference type="InterPro" id="IPR001958">
    <property type="entry name" value="Tet-R_TetA/multi-R_MdtG-like"/>
</dbReference>
<feature type="transmembrane region" description="Helical" evidence="5">
    <location>
        <begin position="226"/>
        <end position="252"/>
    </location>
</feature>
<dbReference type="InterPro" id="IPR036259">
    <property type="entry name" value="MFS_trans_sf"/>
</dbReference>
<evidence type="ECO:0000256" key="5">
    <source>
        <dbReference type="SAM" id="Phobius"/>
    </source>
</evidence>
<name>A0A2I1I3T5_9ACTO</name>
<reference evidence="7 8" key="1">
    <citation type="submission" date="2017-12" db="EMBL/GenBank/DDBJ databases">
        <title>Phylogenetic diversity of female urinary microbiome.</title>
        <authorList>
            <person name="Thomas-White K."/>
            <person name="Wolfe A.J."/>
        </authorList>
    </citation>
    <scope>NUCLEOTIDE SEQUENCE [LARGE SCALE GENOMIC DNA]</scope>
    <source>
        <strain evidence="7 8">UMB0250</strain>
    </source>
</reference>
<sequence>MCATNEQNEKVESKITGLFPLFLTVLLAYMGQMILNPILAPLSREIGLKEWHIGATISLAAVMFSLTSTRWGRVSLRWGSRRILLIGMLAGILALGGFAVVVWLGFKGLLTGIALIIGVVITRGVLYGGAIASVSPAAQTYVVTHTYSETQRVKGVGILGAAQGFSSILGALLGGSLAAIGGFMMPLLVMPLVMLLGVAVLLLTFKPTGGEEKVAQPAKVSYFDSRVFVFLACGFLMFTAFSTVATLFGFLLQDVLKLAAGATAGFTALCMSIMGVVMILAQALVAPRLNWGAKKLFRRGLIIVLLGLLLLVYPLNLGLFIVASILTGFGLGLAMPGYNTAPTLQMKPEEQGGLAGLINANNGAAYVVAPIASTALYGLSPWLPMTCCTVLIATAVLLSFYHPEFRE</sequence>
<comment type="subcellular location">
    <subcellularLocation>
        <location evidence="1">Cell membrane</location>
        <topology evidence="1">Multi-pass membrane protein</topology>
    </subcellularLocation>
</comment>
<comment type="caution">
    <text evidence="7">The sequence shown here is derived from an EMBL/GenBank/DDBJ whole genome shotgun (WGS) entry which is preliminary data.</text>
</comment>
<dbReference type="Gene3D" id="1.20.1250.20">
    <property type="entry name" value="MFS general substrate transporter like domains"/>
    <property type="match status" value="1"/>
</dbReference>
<evidence type="ECO:0000259" key="6">
    <source>
        <dbReference type="PROSITE" id="PS50850"/>
    </source>
</evidence>
<accession>A0A2I1I3T5</accession>
<dbReference type="RefSeq" id="WP_101628603.1">
    <property type="nucleotide sequence ID" value="NZ_PKKJ01000014.1"/>
</dbReference>
<dbReference type="InterPro" id="IPR011701">
    <property type="entry name" value="MFS"/>
</dbReference>
<dbReference type="PANTHER" id="PTHR23546">
    <property type="entry name" value="TRANSPORT PROTEIN"/>
    <property type="match status" value="1"/>
</dbReference>
<dbReference type="SUPFAM" id="SSF103473">
    <property type="entry name" value="MFS general substrate transporter"/>
    <property type="match status" value="1"/>
</dbReference>
<feature type="domain" description="Major facilitator superfamily (MFS) profile" evidence="6">
    <location>
        <begin position="17"/>
        <end position="406"/>
    </location>
</feature>
<evidence type="ECO:0000256" key="4">
    <source>
        <dbReference type="ARBA" id="ARBA00023136"/>
    </source>
</evidence>
<evidence type="ECO:0000256" key="3">
    <source>
        <dbReference type="ARBA" id="ARBA00022989"/>
    </source>
</evidence>
<dbReference type="AlphaFoldDB" id="A0A2I1I3T5"/>
<feature type="transmembrane region" description="Helical" evidence="5">
    <location>
        <begin position="258"/>
        <end position="284"/>
    </location>
</feature>
<feature type="transmembrane region" description="Helical" evidence="5">
    <location>
        <begin position="18"/>
        <end position="39"/>
    </location>
</feature>
<evidence type="ECO:0000256" key="2">
    <source>
        <dbReference type="ARBA" id="ARBA00022692"/>
    </source>
</evidence>
<dbReference type="Proteomes" id="UP000234545">
    <property type="component" value="Unassembled WGS sequence"/>
</dbReference>
<keyword evidence="4 5" id="KW-0472">Membrane</keyword>
<feature type="transmembrane region" description="Helical" evidence="5">
    <location>
        <begin position="382"/>
        <end position="401"/>
    </location>
</feature>
<dbReference type="GO" id="GO:0005886">
    <property type="term" value="C:plasma membrane"/>
    <property type="evidence" value="ECO:0007669"/>
    <property type="project" value="UniProtKB-SubCell"/>
</dbReference>
<feature type="transmembrane region" description="Helical" evidence="5">
    <location>
        <begin position="112"/>
        <end position="134"/>
    </location>
</feature>
<evidence type="ECO:0000256" key="1">
    <source>
        <dbReference type="ARBA" id="ARBA00004651"/>
    </source>
</evidence>
<evidence type="ECO:0000313" key="8">
    <source>
        <dbReference type="Proteomes" id="UP000234545"/>
    </source>
</evidence>
<feature type="transmembrane region" description="Helical" evidence="5">
    <location>
        <begin position="155"/>
        <end position="177"/>
    </location>
</feature>
<gene>
    <name evidence="7" type="ORF">CYJ25_07850</name>
</gene>
<dbReference type="InterPro" id="IPR020846">
    <property type="entry name" value="MFS_dom"/>
</dbReference>
<keyword evidence="3 5" id="KW-1133">Transmembrane helix</keyword>
<feature type="transmembrane region" description="Helical" evidence="5">
    <location>
        <begin position="83"/>
        <end position="106"/>
    </location>
</feature>
<protein>
    <submittedName>
        <fullName evidence="7">MFS transporter</fullName>
    </submittedName>
</protein>
<feature type="transmembrane region" description="Helical" evidence="5">
    <location>
        <begin position="183"/>
        <end position="205"/>
    </location>
</feature>
<proteinExistence type="predicted"/>
<feature type="transmembrane region" description="Helical" evidence="5">
    <location>
        <begin position="296"/>
        <end position="313"/>
    </location>
</feature>
<evidence type="ECO:0000313" key="7">
    <source>
        <dbReference type="EMBL" id="PKY65797.1"/>
    </source>
</evidence>
<dbReference type="PROSITE" id="PS50850">
    <property type="entry name" value="MFS"/>
    <property type="match status" value="1"/>
</dbReference>
<dbReference type="Pfam" id="PF07690">
    <property type="entry name" value="MFS_1"/>
    <property type="match status" value="1"/>
</dbReference>
<dbReference type="GO" id="GO:0022857">
    <property type="term" value="F:transmembrane transporter activity"/>
    <property type="evidence" value="ECO:0007669"/>
    <property type="project" value="InterPro"/>
</dbReference>
<dbReference type="PANTHER" id="PTHR23546:SF1">
    <property type="entry name" value="MEMBRANE PROTEIN"/>
    <property type="match status" value="1"/>
</dbReference>
<organism evidence="7 8">
    <name type="scientific">Schaalia turicensis</name>
    <dbReference type="NCBI Taxonomy" id="131111"/>
    <lineage>
        <taxon>Bacteria</taxon>
        <taxon>Bacillati</taxon>
        <taxon>Actinomycetota</taxon>
        <taxon>Actinomycetes</taxon>
        <taxon>Actinomycetales</taxon>
        <taxon>Actinomycetaceae</taxon>
        <taxon>Schaalia</taxon>
    </lineage>
</organism>
<dbReference type="EMBL" id="PKKJ01000014">
    <property type="protein sequence ID" value="PKY65797.1"/>
    <property type="molecule type" value="Genomic_DNA"/>
</dbReference>
<feature type="transmembrane region" description="Helical" evidence="5">
    <location>
        <begin position="51"/>
        <end position="71"/>
    </location>
</feature>
<dbReference type="PRINTS" id="PR01035">
    <property type="entry name" value="TCRTETA"/>
</dbReference>